<dbReference type="EMBL" id="JAYGII010000010">
    <property type="protein sequence ID" value="MEA5445432.1"/>
    <property type="molecule type" value="Genomic_DNA"/>
</dbReference>
<keyword evidence="9" id="KW-0411">Iron-sulfur</keyword>
<dbReference type="FunFam" id="3.40.640.10:FF:000003">
    <property type="entry name" value="Cysteine desulfurase IscS"/>
    <property type="match status" value="1"/>
</dbReference>
<dbReference type="InterPro" id="IPR000192">
    <property type="entry name" value="Aminotrans_V_dom"/>
</dbReference>
<keyword evidence="6" id="KW-0479">Metal-binding</keyword>
<accession>A0AAP6JF94</accession>
<evidence type="ECO:0000256" key="1">
    <source>
        <dbReference type="ARBA" id="ARBA00001933"/>
    </source>
</evidence>
<evidence type="ECO:0000256" key="8">
    <source>
        <dbReference type="ARBA" id="ARBA00023004"/>
    </source>
</evidence>
<dbReference type="Gene3D" id="3.90.1150.10">
    <property type="entry name" value="Aspartate Aminotransferase, domain 1"/>
    <property type="match status" value="1"/>
</dbReference>
<protein>
    <recommendedName>
        <fullName evidence="3">cysteine desulfurase</fullName>
        <ecNumber evidence="3">2.8.1.7</ecNumber>
    </recommendedName>
</protein>
<dbReference type="GO" id="GO:0008483">
    <property type="term" value="F:transaminase activity"/>
    <property type="evidence" value="ECO:0007669"/>
    <property type="project" value="UniProtKB-KW"/>
</dbReference>
<evidence type="ECO:0000256" key="4">
    <source>
        <dbReference type="ARBA" id="ARBA00022679"/>
    </source>
</evidence>
<comment type="caution">
    <text evidence="13">The sequence shown here is derived from an EMBL/GenBank/DDBJ whole genome shotgun (WGS) entry which is preliminary data.</text>
</comment>
<evidence type="ECO:0000313" key="13">
    <source>
        <dbReference type="EMBL" id="MEA5445432.1"/>
    </source>
</evidence>
<evidence type="ECO:0000256" key="7">
    <source>
        <dbReference type="ARBA" id="ARBA00022898"/>
    </source>
</evidence>
<evidence type="ECO:0000256" key="5">
    <source>
        <dbReference type="ARBA" id="ARBA00022714"/>
    </source>
</evidence>
<dbReference type="Proteomes" id="UP001302316">
    <property type="component" value="Unassembled WGS sequence"/>
</dbReference>
<keyword evidence="8" id="KW-0408">Iron</keyword>
<dbReference type="GO" id="GO:0051537">
    <property type="term" value="F:2 iron, 2 sulfur cluster binding"/>
    <property type="evidence" value="ECO:0007669"/>
    <property type="project" value="UniProtKB-KW"/>
</dbReference>
<keyword evidence="14" id="KW-1185">Reference proteome</keyword>
<organism evidence="13 14">
    <name type="scientific">Natronospira elongata</name>
    <dbReference type="NCBI Taxonomy" id="3110268"/>
    <lineage>
        <taxon>Bacteria</taxon>
        <taxon>Pseudomonadati</taxon>
        <taxon>Pseudomonadota</taxon>
        <taxon>Gammaproteobacteria</taxon>
        <taxon>Natronospirales</taxon>
        <taxon>Natronospiraceae</taxon>
        <taxon>Natronospira</taxon>
    </lineage>
</organism>
<dbReference type="EC" id="2.8.1.7" evidence="3"/>
<evidence type="ECO:0000256" key="2">
    <source>
        <dbReference type="ARBA" id="ARBA00006490"/>
    </source>
</evidence>
<dbReference type="GO" id="GO:0031071">
    <property type="term" value="F:cysteine desulfurase activity"/>
    <property type="evidence" value="ECO:0007669"/>
    <property type="project" value="UniProtKB-EC"/>
</dbReference>
<dbReference type="AlphaFoldDB" id="A0AAP6JF94"/>
<evidence type="ECO:0000256" key="6">
    <source>
        <dbReference type="ARBA" id="ARBA00022723"/>
    </source>
</evidence>
<evidence type="ECO:0000256" key="3">
    <source>
        <dbReference type="ARBA" id="ARBA00012239"/>
    </source>
</evidence>
<dbReference type="PANTHER" id="PTHR11601:SF34">
    <property type="entry name" value="CYSTEINE DESULFURASE"/>
    <property type="match status" value="1"/>
</dbReference>
<gene>
    <name evidence="13" type="ORF">VCB98_06330</name>
</gene>
<dbReference type="PIRSF" id="PIRSF005572">
    <property type="entry name" value="NifS"/>
    <property type="match status" value="1"/>
</dbReference>
<dbReference type="Gene3D" id="3.40.640.10">
    <property type="entry name" value="Type I PLP-dependent aspartate aminotransferase-like (Major domain)"/>
    <property type="match status" value="1"/>
</dbReference>
<evidence type="ECO:0000256" key="9">
    <source>
        <dbReference type="ARBA" id="ARBA00023014"/>
    </source>
</evidence>
<dbReference type="InterPro" id="IPR015421">
    <property type="entry name" value="PyrdxlP-dep_Trfase_major"/>
</dbReference>
<dbReference type="SUPFAM" id="SSF53383">
    <property type="entry name" value="PLP-dependent transferases"/>
    <property type="match status" value="1"/>
</dbReference>
<evidence type="ECO:0000313" key="14">
    <source>
        <dbReference type="Proteomes" id="UP001302316"/>
    </source>
</evidence>
<dbReference type="InterPro" id="IPR015422">
    <property type="entry name" value="PyrdxlP-dep_Trfase_small"/>
</dbReference>
<keyword evidence="13" id="KW-0032">Aminotransferase</keyword>
<evidence type="ECO:0000256" key="11">
    <source>
        <dbReference type="RuleBase" id="RU004504"/>
    </source>
</evidence>
<evidence type="ECO:0000256" key="10">
    <source>
        <dbReference type="ARBA" id="ARBA00050776"/>
    </source>
</evidence>
<dbReference type="InterPro" id="IPR020578">
    <property type="entry name" value="Aminotrans_V_PyrdxlP_BS"/>
</dbReference>
<dbReference type="InterPro" id="IPR016454">
    <property type="entry name" value="Cysteine_dSase"/>
</dbReference>
<dbReference type="PROSITE" id="PS00595">
    <property type="entry name" value="AA_TRANSFER_CLASS_5"/>
    <property type="match status" value="1"/>
</dbReference>
<dbReference type="PANTHER" id="PTHR11601">
    <property type="entry name" value="CYSTEINE DESULFURYLASE FAMILY MEMBER"/>
    <property type="match status" value="1"/>
</dbReference>
<keyword evidence="4" id="KW-0808">Transferase</keyword>
<feature type="domain" description="Aminotransferase class V" evidence="12">
    <location>
        <begin position="5"/>
        <end position="368"/>
    </location>
</feature>
<proteinExistence type="inferred from homology"/>
<dbReference type="RefSeq" id="WP_346051061.1">
    <property type="nucleotide sequence ID" value="NZ_JAYGII010000010.1"/>
</dbReference>
<comment type="catalytic activity">
    <reaction evidence="10">
        <text>(sulfur carrier)-H + L-cysteine = (sulfur carrier)-SH + L-alanine</text>
        <dbReference type="Rhea" id="RHEA:43892"/>
        <dbReference type="Rhea" id="RHEA-COMP:14737"/>
        <dbReference type="Rhea" id="RHEA-COMP:14739"/>
        <dbReference type="ChEBI" id="CHEBI:29917"/>
        <dbReference type="ChEBI" id="CHEBI:35235"/>
        <dbReference type="ChEBI" id="CHEBI:57972"/>
        <dbReference type="ChEBI" id="CHEBI:64428"/>
        <dbReference type="EC" id="2.8.1.7"/>
    </reaction>
</comment>
<dbReference type="InterPro" id="IPR015424">
    <property type="entry name" value="PyrdxlP-dep_Trfase"/>
</dbReference>
<comment type="cofactor">
    <cofactor evidence="1 11">
        <name>pyridoxal 5'-phosphate</name>
        <dbReference type="ChEBI" id="CHEBI:597326"/>
    </cofactor>
</comment>
<name>A0AAP6JF94_9GAMM</name>
<dbReference type="GO" id="GO:0046872">
    <property type="term" value="F:metal ion binding"/>
    <property type="evidence" value="ECO:0007669"/>
    <property type="project" value="UniProtKB-KW"/>
</dbReference>
<evidence type="ECO:0000259" key="12">
    <source>
        <dbReference type="Pfam" id="PF00266"/>
    </source>
</evidence>
<keyword evidence="5" id="KW-0001">2Fe-2S</keyword>
<sequence>MNEPIYLDYAATTPVDPLVAEAMAGCLTRDGCFANPASAHRPGREARRRVEAARFAVAELLGAEPREMVFTSGATESNNLAIAGAARFHRRRGGHLITSRTEHKAVIDVFRRLEADGFEVSWLTPAESGIVDPAQVAEAIRDDTVLISLMHVNNETGVIQDIAAIAEITRAQGVLLHVDAAQSVGKLPIRLQEWPVDLLSLSAHKFYGPKGVGALFLRRRPRARVEAMMLGGGHERGLRSGTLATHQIVGMGEAARLAIRDMGADRERILALRGKLEARLLAMPGVRLNGDPERRVAGTVNLGFDGVHGEALVAALDPYLAVSSGSACTSASAEPSYVLRALGRSDAQAESSLRLSLGRFTTEAEVDRAADCIEQAVSRLRALSPRSLGDSEPTPLSG</sequence>
<dbReference type="Pfam" id="PF00266">
    <property type="entry name" value="Aminotran_5"/>
    <property type="match status" value="1"/>
</dbReference>
<comment type="similarity">
    <text evidence="2">Belongs to the class-V pyridoxal-phosphate-dependent aminotransferase family. NifS/IscS subfamily.</text>
</comment>
<reference evidence="13 14" key="1">
    <citation type="submission" date="2023-12" db="EMBL/GenBank/DDBJ databases">
        <title>Whole-genome sequencing of halo(alkali)philic microorganisms from hypersaline lakes.</title>
        <authorList>
            <person name="Sorokin D.Y."/>
            <person name="Merkel A.Y."/>
            <person name="Messina E."/>
            <person name="Yakimov M."/>
        </authorList>
    </citation>
    <scope>NUCLEOTIDE SEQUENCE [LARGE SCALE GENOMIC DNA]</scope>
    <source>
        <strain evidence="13 14">AB-CW1</strain>
    </source>
</reference>
<keyword evidence="7" id="KW-0663">Pyridoxal phosphate</keyword>